<dbReference type="WBParaSite" id="Pan_g24114.t1">
    <property type="protein sequence ID" value="Pan_g24114.t1"/>
    <property type="gene ID" value="Pan_g24114"/>
</dbReference>
<dbReference type="Proteomes" id="UP000492821">
    <property type="component" value="Unassembled WGS sequence"/>
</dbReference>
<dbReference type="SUPFAM" id="SSF53649">
    <property type="entry name" value="Alkaline phosphatase-like"/>
    <property type="match status" value="1"/>
</dbReference>
<evidence type="ECO:0000313" key="2">
    <source>
        <dbReference type="Proteomes" id="UP000492821"/>
    </source>
</evidence>
<dbReference type="AlphaFoldDB" id="A0A7E4VRT0"/>
<feature type="chain" id="PRO_5028892036" evidence="1">
    <location>
        <begin position="18"/>
        <end position="471"/>
    </location>
</feature>
<proteinExistence type="predicted"/>
<dbReference type="Pfam" id="PF01663">
    <property type="entry name" value="Phosphodiest"/>
    <property type="match status" value="1"/>
</dbReference>
<dbReference type="CDD" id="cd16018">
    <property type="entry name" value="Enpp"/>
    <property type="match status" value="1"/>
</dbReference>
<dbReference type="InterPro" id="IPR002591">
    <property type="entry name" value="Phosphodiest/P_Trfase"/>
</dbReference>
<keyword evidence="2" id="KW-1185">Reference proteome</keyword>
<reference evidence="2" key="1">
    <citation type="journal article" date="2013" name="Genetics">
        <title>The draft genome and transcriptome of Panagrellus redivivus are shaped by the harsh demands of a free-living lifestyle.</title>
        <authorList>
            <person name="Srinivasan J."/>
            <person name="Dillman A.R."/>
            <person name="Macchietto M.G."/>
            <person name="Heikkinen L."/>
            <person name="Lakso M."/>
            <person name="Fracchia K.M."/>
            <person name="Antoshechkin I."/>
            <person name="Mortazavi A."/>
            <person name="Wong G."/>
            <person name="Sternberg P.W."/>
        </authorList>
    </citation>
    <scope>NUCLEOTIDE SEQUENCE [LARGE SCALE GENOMIC DNA]</scope>
    <source>
        <strain evidence="2">MT8872</strain>
    </source>
</reference>
<keyword evidence="1" id="KW-0732">Signal</keyword>
<feature type="signal peptide" evidence="1">
    <location>
        <begin position="1"/>
        <end position="17"/>
    </location>
</feature>
<sequence>MLRALAFTVLSISLVVGENSSPPAKGQNVVILLIDGYGAELFNRTNSAIRVGAEALLTNGVKAGYLRPVFPTLTYPNWFSLATGLYVESHNFTSDYMYDEEHNIYFERDEGPNDTNHIWWEGLPDPLWYTVGKANIDVHCYWFGSCHRPHRDLIVQVPKPRRHNFKNHDVVNVFNHLEGIFKHVKKYQQYKQQLVLLRYNGIANALRQFGEESDAINDALSNADVLIRDIQEKMTQHELLDSTNLIVLSDHGLMEIYEDEKYYIEDCISDLSLIQRVVNSLSIMMVYPVEGNTDRIFFELKSCDQWLALGDYDSEESPVVQIYRKEELPDTLYWKHSRNIGPIVLIARPGAAIISRDLPTNEVLETHYRDLHVHSGWDNHNPEMQGIFMARGPAFKPNEEIPSISIIDIQPLVLNILDIESKHTANGSLENIQGVLTAGWEDRTATDDASTTSFLTAACLTVVGTLVRHLM</sequence>
<evidence type="ECO:0000256" key="1">
    <source>
        <dbReference type="SAM" id="SignalP"/>
    </source>
</evidence>
<dbReference type="Gene3D" id="3.40.720.10">
    <property type="entry name" value="Alkaline Phosphatase, subunit A"/>
    <property type="match status" value="1"/>
</dbReference>
<dbReference type="PANTHER" id="PTHR10151:SF111">
    <property type="entry name" value="CHOLINE-SPECIFIC GLYCEROPHOSPHODIESTER PHOSPHODIESTERASE"/>
    <property type="match status" value="1"/>
</dbReference>
<accession>A0A7E4VRT0</accession>
<dbReference type="PANTHER" id="PTHR10151">
    <property type="entry name" value="ECTONUCLEOTIDE PYROPHOSPHATASE/PHOSPHODIESTERASE"/>
    <property type="match status" value="1"/>
</dbReference>
<organism evidence="2 3">
    <name type="scientific">Panagrellus redivivus</name>
    <name type="common">Microworm</name>
    <dbReference type="NCBI Taxonomy" id="6233"/>
    <lineage>
        <taxon>Eukaryota</taxon>
        <taxon>Metazoa</taxon>
        <taxon>Ecdysozoa</taxon>
        <taxon>Nematoda</taxon>
        <taxon>Chromadorea</taxon>
        <taxon>Rhabditida</taxon>
        <taxon>Tylenchina</taxon>
        <taxon>Panagrolaimomorpha</taxon>
        <taxon>Panagrolaimoidea</taxon>
        <taxon>Panagrolaimidae</taxon>
        <taxon>Panagrellus</taxon>
    </lineage>
</organism>
<evidence type="ECO:0000313" key="3">
    <source>
        <dbReference type="WBParaSite" id="Pan_g24114.t1"/>
    </source>
</evidence>
<name>A0A7E4VRT0_PANRE</name>
<dbReference type="InterPro" id="IPR017850">
    <property type="entry name" value="Alkaline_phosphatase_core_sf"/>
</dbReference>
<protein>
    <submittedName>
        <fullName evidence="3">Choline-specific glycerophosphodiester phosphodiesterase</fullName>
    </submittedName>
</protein>
<reference evidence="3" key="2">
    <citation type="submission" date="2020-10" db="UniProtKB">
        <authorList>
            <consortium name="WormBaseParasite"/>
        </authorList>
    </citation>
    <scope>IDENTIFICATION</scope>
</reference>